<feature type="region of interest" description="Domain I" evidence="6">
    <location>
        <begin position="1"/>
        <end position="64"/>
    </location>
</feature>
<evidence type="ECO:0000313" key="9">
    <source>
        <dbReference type="Proteomes" id="UP000006852"/>
    </source>
</evidence>
<keyword evidence="4 6" id="KW-0233">DNA recombination</keyword>
<dbReference type="NCBIfam" id="TIGR00084">
    <property type="entry name" value="ruvA"/>
    <property type="match status" value="1"/>
</dbReference>
<reference evidence="9" key="2">
    <citation type="submission" date="2011-04" db="EMBL/GenBank/DDBJ databases">
        <title>The complete genome of chromosome of Treponema succinifaciens DSM 2489.</title>
        <authorList>
            <person name="Lucas S."/>
            <person name="Copeland A."/>
            <person name="Lapidus A."/>
            <person name="Bruce D."/>
            <person name="Goodwin L."/>
            <person name="Pitluck S."/>
            <person name="Peters L."/>
            <person name="Kyrpides N."/>
            <person name="Mavromatis K."/>
            <person name="Ivanova N."/>
            <person name="Ovchinnikova G."/>
            <person name="Teshima H."/>
            <person name="Detter J.C."/>
            <person name="Tapia R."/>
            <person name="Han C."/>
            <person name="Land M."/>
            <person name="Hauser L."/>
            <person name="Markowitz V."/>
            <person name="Cheng J.-F."/>
            <person name="Hugenholtz P."/>
            <person name="Woyke T."/>
            <person name="Wu D."/>
            <person name="Gronow S."/>
            <person name="Wellnitz S."/>
            <person name="Brambilla E."/>
            <person name="Klenk H.-P."/>
            <person name="Eisen J.A."/>
        </authorList>
    </citation>
    <scope>NUCLEOTIDE SEQUENCE [LARGE SCALE GENOMIC DNA]</scope>
    <source>
        <strain evidence="9">ATCC 33096 / DSM 2489 / 6091</strain>
    </source>
</reference>
<keyword evidence="2 6" id="KW-0227">DNA damage</keyword>
<dbReference type="InterPro" id="IPR011114">
    <property type="entry name" value="RuvA_C"/>
</dbReference>
<accession>F2NVJ5</accession>
<keyword evidence="9" id="KW-1185">Reference proteome</keyword>
<dbReference type="OrthoDB" id="5293449at2"/>
<dbReference type="EMBL" id="CP002631">
    <property type="protein sequence ID" value="AEB13974.1"/>
    <property type="molecule type" value="Genomic_DNA"/>
</dbReference>
<evidence type="ECO:0000313" key="8">
    <source>
        <dbReference type="EMBL" id="AEB13974.1"/>
    </source>
</evidence>
<dbReference type="eggNOG" id="COG0632">
    <property type="taxonomic scope" value="Bacteria"/>
</dbReference>
<dbReference type="HOGENOM" id="CLU_087936_2_0_12"/>
<dbReference type="Pfam" id="PF14520">
    <property type="entry name" value="HHH_5"/>
    <property type="match status" value="1"/>
</dbReference>
<dbReference type="GO" id="GO:0005524">
    <property type="term" value="F:ATP binding"/>
    <property type="evidence" value="ECO:0007669"/>
    <property type="project" value="InterPro"/>
</dbReference>
<dbReference type="SUPFAM" id="SSF50249">
    <property type="entry name" value="Nucleic acid-binding proteins"/>
    <property type="match status" value="1"/>
</dbReference>
<comment type="caution">
    <text evidence="6">Lacks conserved residue(s) required for the propagation of feature annotation.</text>
</comment>
<dbReference type="HAMAP" id="MF_00031">
    <property type="entry name" value="DNA_HJ_migration_RuvA"/>
    <property type="match status" value="1"/>
</dbReference>
<keyword evidence="3 6" id="KW-0238">DNA-binding</keyword>
<evidence type="ECO:0000256" key="3">
    <source>
        <dbReference type="ARBA" id="ARBA00023125"/>
    </source>
</evidence>
<dbReference type="SUPFAM" id="SSF46929">
    <property type="entry name" value="DNA helicase RuvA subunit, C-terminal domain"/>
    <property type="match status" value="1"/>
</dbReference>
<dbReference type="InterPro" id="IPR003583">
    <property type="entry name" value="Hlx-hairpin-Hlx_DNA-bd_motif"/>
</dbReference>
<dbReference type="Pfam" id="PF01330">
    <property type="entry name" value="RuvA_N"/>
    <property type="match status" value="1"/>
</dbReference>
<reference evidence="8 9" key="1">
    <citation type="journal article" date="2011" name="Stand. Genomic Sci.">
        <title>Complete genome sequence of Treponema succinifaciens type strain (6091).</title>
        <authorList>
            <person name="Han C."/>
            <person name="Gronow S."/>
            <person name="Teshima H."/>
            <person name="Lapidus A."/>
            <person name="Nolan M."/>
            <person name="Lucas S."/>
            <person name="Hammon N."/>
            <person name="Deshpande S."/>
            <person name="Cheng J.F."/>
            <person name="Zeytun A."/>
            <person name="Tapia R."/>
            <person name="Goodwin L."/>
            <person name="Pitluck S."/>
            <person name="Liolios K."/>
            <person name="Pagani I."/>
            <person name="Ivanova N."/>
            <person name="Mavromatis K."/>
            <person name="Mikhailova N."/>
            <person name="Huntemann M."/>
            <person name="Pati A."/>
            <person name="Chen A."/>
            <person name="Palaniappan K."/>
            <person name="Land M."/>
            <person name="Hauser L."/>
            <person name="Brambilla E.M."/>
            <person name="Rohde M."/>
            <person name="Goker M."/>
            <person name="Woyke T."/>
            <person name="Bristow J."/>
            <person name="Eisen J.A."/>
            <person name="Markowitz V."/>
            <person name="Hugenholtz P."/>
            <person name="Kyrpides N.C."/>
            <person name="Klenk H.P."/>
            <person name="Detter J.C."/>
        </authorList>
    </citation>
    <scope>NUCLEOTIDE SEQUENCE [LARGE SCALE GENOMIC DNA]</scope>
    <source>
        <strain evidence="9">ATCC 33096 / DSM 2489 / 6091</strain>
    </source>
</reference>
<dbReference type="Gene3D" id="1.10.8.10">
    <property type="entry name" value="DNA helicase RuvA subunit, C-terminal domain"/>
    <property type="match status" value="1"/>
</dbReference>
<evidence type="ECO:0000256" key="1">
    <source>
        <dbReference type="ARBA" id="ARBA00022490"/>
    </source>
</evidence>
<feature type="region of interest" description="Domain II" evidence="6">
    <location>
        <begin position="65"/>
        <end position="142"/>
    </location>
</feature>
<comment type="domain">
    <text evidence="6">Has three domains with a flexible linker between the domains II and III and assumes an 'L' shape. Domain III is highly mobile and contacts RuvB.</text>
</comment>
<feature type="domain" description="Helix-hairpin-helix DNA-binding motif class 1" evidence="7">
    <location>
        <begin position="73"/>
        <end position="92"/>
    </location>
</feature>
<evidence type="ECO:0000256" key="6">
    <source>
        <dbReference type="HAMAP-Rule" id="MF_00031"/>
    </source>
</evidence>
<dbReference type="InterPro" id="IPR000085">
    <property type="entry name" value="RuvA"/>
</dbReference>
<dbReference type="InterPro" id="IPR036267">
    <property type="entry name" value="RuvA_C_sf"/>
</dbReference>
<dbReference type="GO" id="GO:0009379">
    <property type="term" value="C:Holliday junction helicase complex"/>
    <property type="evidence" value="ECO:0007669"/>
    <property type="project" value="InterPro"/>
</dbReference>
<dbReference type="RefSeq" id="WP_013701264.1">
    <property type="nucleotide sequence ID" value="NC_015385.1"/>
</dbReference>
<dbReference type="STRING" id="869209.Tresu_1058"/>
<organism evidence="8 9">
    <name type="scientific">Treponema succinifaciens (strain ATCC 33096 / DSM 2489 / 6091)</name>
    <dbReference type="NCBI Taxonomy" id="869209"/>
    <lineage>
        <taxon>Bacteria</taxon>
        <taxon>Pseudomonadati</taxon>
        <taxon>Spirochaetota</taxon>
        <taxon>Spirochaetia</taxon>
        <taxon>Spirochaetales</taxon>
        <taxon>Treponemataceae</taxon>
        <taxon>Treponema</taxon>
    </lineage>
</organism>
<comment type="similarity">
    <text evidence="6">Belongs to the RuvA family.</text>
</comment>
<keyword evidence="8" id="KW-0378">Hydrolase</keyword>
<dbReference type="GO" id="GO:0006310">
    <property type="term" value="P:DNA recombination"/>
    <property type="evidence" value="ECO:0007669"/>
    <property type="project" value="UniProtKB-UniRule"/>
</dbReference>
<dbReference type="GO" id="GO:0009378">
    <property type="term" value="F:four-way junction helicase activity"/>
    <property type="evidence" value="ECO:0007669"/>
    <property type="project" value="InterPro"/>
</dbReference>
<dbReference type="InterPro" id="IPR012340">
    <property type="entry name" value="NA-bd_OB-fold"/>
</dbReference>
<dbReference type="Proteomes" id="UP000006852">
    <property type="component" value="Chromosome"/>
</dbReference>
<dbReference type="InterPro" id="IPR013849">
    <property type="entry name" value="DNA_helicase_Holl-junc_RuvA_I"/>
</dbReference>
<keyword evidence="5 6" id="KW-0234">DNA repair</keyword>
<feature type="region of interest" description="Domain III" evidence="6">
    <location>
        <begin position="146"/>
        <end position="206"/>
    </location>
</feature>
<dbReference type="InterPro" id="IPR010994">
    <property type="entry name" value="RuvA_2-like"/>
</dbReference>
<dbReference type="Gene3D" id="1.10.150.20">
    <property type="entry name" value="5' to 3' exonuclease, C-terminal subdomain"/>
    <property type="match status" value="1"/>
</dbReference>
<gene>
    <name evidence="6" type="primary">ruvA</name>
    <name evidence="8" type="ordered locus">Tresu_1058</name>
</gene>
<dbReference type="GeneID" id="302998217"/>
<dbReference type="SUPFAM" id="SSF47781">
    <property type="entry name" value="RuvA domain 2-like"/>
    <property type="match status" value="1"/>
</dbReference>
<keyword evidence="1 6" id="KW-0963">Cytoplasm</keyword>
<comment type="subunit">
    <text evidence="6">Homotetramer. Forms an RuvA(8)-RuvB(12)-Holliday junction (HJ) complex. HJ DNA is sandwiched between 2 RuvA tetramers; dsDNA enters through RuvA and exits via RuvB. An RuvB hexamer assembles on each DNA strand where it exits the tetramer. Each RuvB hexamer is contacted by two RuvA subunits (via domain III) on 2 adjacent RuvB subunits; this complex drives branch migration. In the full resolvosome a probable DNA-RuvA(4)-RuvB(12)-RuvC(2) complex forms which resolves the HJ.</text>
</comment>
<evidence type="ECO:0000259" key="7">
    <source>
        <dbReference type="SMART" id="SM00278"/>
    </source>
</evidence>
<dbReference type="Gene3D" id="2.40.50.140">
    <property type="entry name" value="Nucleic acid-binding proteins"/>
    <property type="match status" value="1"/>
</dbReference>
<dbReference type="AlphaFoldDB" id="F2NVJ5"/>
<name>F2NVJ5_TRES6</name>
<protein>
    <recommendedName>
        <fullName evidence="6">Holliday junction branch migration complex subunit RuvA</fullName>
    </recommendedName>
</protein>
<comment type="function">
    <text evidence="6">The RuvA-RuvB-RuvC complex processes Holliday junction (HJ) DNA during genetic recombination and DNA repair, while the RuvA-RuvB complex plays an important role in the rescue of blocked DNA replication forks via replication fork reversal (RFR). RuvA specifically binds to HJ cruciform DNA, conferring on it an open structure. The RuvB hexamer acts as an ATP-dependent pump, pulling dsDNA into and through the RuvAB complex. HJ branch migration allows RuvC to scan DNA until it finds its consensus sequence, where it cleaves and resolves the cruciform DNA.</text>
</comment>
<evidence type="ECO:0000256" key="5">
    <source>
        <dbReference type="ARBA" id="ARBA00023204"/>
    </source>
</evidence>
<feature type="domain" description="Helix-hairpin-helix DNA-binding motif class 1" evidence="7">
    <location>
        <begin position="108"/>
        <end position="127"/>
    </location>
</feature>
<dbReference type="GO" id="GO:0048476">
    <property type="term" value="C:Holliday junction resolvase complex"/>
    <property type="evidence" value="ECO:0007669"/>
    <property type="project" value="UniProtKB-UniRule"/>
</dbReference>
<evidence type="ECO:0000256" key="2">
    <source>
        <dbReference type="ARBA" id="ARBA00022763"/>
    </source>
</evidence>
<keyword evidence="8" id="KW-0347">Helicase</keyword>
<dbReference type="GO" id="GO:0006281">
    <property type="term" value="P:DNA repair"/>
    <property type="evidence" value="ECO:0007669"/>
    <property type="project" value="UniProtKB-UniRule"/>
</dbReference>
<sequence>MFNSLTGVVTGKFPQKLFIETNGIEWDVTVPDTSLEKIPSVGIKGRVFVWMQHTENLMSLFGFATENERALFFDLLKVDGIGPKGAVKIMSNISVAALAEILDSGDVDALKKVPGVGPKTAGKIILSLKGKLSFVSNEKISSAVRKNNAYSDVIDALVSMGYDRAKAEDAVSKISSELQSDEKFSLLSQNAKEDSVFKKSILELAR</sequence>
<evidence type="ECO:0000256" key="4">
    <source>
        <dbReference type="ARBA" id="ARBA00023172"/>
    </source>
</evidence>
<dbReference type="SMART" id="SM00278">
    <property type="entry name" value="HhH1"/>
    <property type="match status" value="2"/>
</dbReference>
<keyword evidence="8" id="KW-0067">ATP-binding</keyword>
<keyword evidence="8" id="KW-0547">Nucleotide-binding</keyword>
<dbReference type="KEGG" id="tsu:Tresu_1058"/>
<proteinExistence type="inferred from homology"/>
<dbReference type="GO" id="GO:0000400">
    <property type="term" value="F:four-way junction DNA binding"/>
    <property type="evidence" value="ECO:0007669"/>
    <property type="project" value="UniProtKB-UniRule"/>
</dbReference>
<comment type="subcellular location">
    <subcellularLocation>
        <location evidence="6">Cytoplasm</location>
    </subcellularLocation>
</comment>
<dbReference type="CDD" id="cd14332">
    <property type="entry name" value="UBA_RuvA_C"/>
    <property type="match status" value="1"/>
</dbReference>
<dbReference type="GO" id="GO:0005737">
    <property type="term" value="C:cytoplasm"/>
    <property type="evidence" value="ECO:0007669"/>
    <property type="project" value="UniProtKB-SubCell"/>
</dbReference>